<evidence type="ECO:0000259" key="1">
    <source>
        <dbReference type="Pfam" id="PF06114"/>
    </source>
</evidence>
<sequence length="169" mass="19206">MELPAVKNILDANWDWRLPVNIEDIATKLNIKVASINYFNPEHENFKGLSGLAKINDQGQRVIYCNSVESLNRQRFTLAHELGHHALGHVEPGKHMQRVDVPAAFNSNTADWEEREANNFAAQILMPLDAIKTMLFAKGISNIKELARIFQVSEAAMYYRLKNLGYLTL</sequence>
<proteinExistence type="predicted"/>
<protein>
    <submittedName>
        <fullName evidence="2">ImmA/IrrE family metallo-endopeptidase</fullName>
    </submittedName>
</protein>
<dbReference type="PANTHER" id="PTHR43236">
    <property type="entry name" value="ANTITOXIN HIGA1"/>
    <property type="match status" value="1"/>
</dbReference>
<evidence type="ECO:0000313" key="2">
    <source>
        <dbReference type="EMBL" id="MFK3862585.1"/>
    </source>
</evidence>
<dbReference type="InterPro" id="IPR010359">
    <property type="entry name" value="IrrE_HExxH"/>
</dbReference>
<dbReference type="Gene3D" id="1.10.10.2910">
    <property type="match status" value="1"/>
</dbReference>
<evidence type="ECO:0000313" key="3">
    <source>
        <dbReference type="Proteomes" id="UP001620262"/>
    </source>
</evidence>
<dbReference type="PANTHER" id="PTHR43236:SF1">
    <property type="entry name" value="BLL7220 PROTEIN"/>
    <property type="match status" value="1"/>
</dbReference>
<organism evidence="2 3">
    <name type="scientific">Pseudoalteromonas rhizosphaerae</name>
    <dbReference type="NCBI Taxonomy" id="2518973"/>
    <lineage>
        <taxon>Bacteria</taxon>
        <taxon>Pseudomonadati</taxon>
        <taxon>Pseudomonadota</taxon>
        <taxon>Gammaproteobacteria</taxon>
        <taxon>Alteromonadales</taxon>
        <taxon>Pseudoalteromonadaceae</taxon>
        <taxon>Pseudoalteromonas</taxon>
    </lineage>
</organism>
<dbReference type="Pfam" id="PF06114">
    <property type="entry name" value="Peptidase_M78"/>
    <property type="match status" value="1"/>
</dbReference>
<reference evidence="2 3" key="1">
    <citation type="submission" date="2024-11" db="EMBL/GenBank/DDBJ databases">
        <title>The Natural Products Discovery Center: Release of the First 8490 Sequenced Strains for Exploring Actinobacteria Biosynthetic Diversity.</title>
        <authorList>
            <person name="Kalkreuter E."/>
            <person name="Kautsar S.A."/>
            <person name="Yang D."/>
            <person name="Bader C.D."/>
            <person name="Teijaro C.N."/>
            <person name="Fluegel L."/>
            <person name="Davis C.M."/>
            <person name="Simpson J.R."/>
            <person name="Lauterbach L."/>
            <person name="Steele A.D."/>
            <person name="Gui C."/>
            <person name="Meng S."/>
            <person name="Li G."/>
            <person name="Viehrig K."/>
            <person name="Ye F."/>
            <person name="Su P."/>
            <person name="Kiefer A.F."/>
            <person name="Nichols A."/>
            <person name="Cepeda A.J."/>
            <person name="Yan W."/>
            <person name="Fan B."/>
            <person name="Jiang Y."/>
            <person name="Adhikari A."/>
            <person name="Zheng C.-J."/>
            <person name="Schuster L."/>
            <person name="Cowan T.M."/>
            <person name="Smanski M.J."/>
            <person name="Chevrette M.G."/>
            <person name="De Carvalho L.P.S."/>
            <person name="Shen B."/>
        </authorList>
    </citation>
    <scope>NUCLEOTIDE SEQUENCE [LARGE SCALE GENOMIC DNA]</scope>
    <source>
        <strain evidence="2 3">NPDC078403</strain>
    </source>
</reference>
<dbReference type="EMBL" id="JBJDOT010000002">
    <property type="protein sequence ID" value="MFK3862585.1"/>
    <property type="molecule type" value="Genomic_DNA"/>
</dbReference>
<comment type="caution">
    <text evidence="2">The sequence shown here is derived from an EMBL/GenBank/DDBJ whole genome shotgun (WGS) entry which is preliminary data.</text>
</comment>
<dbReference type="Proteomes" id="UP001620262">
    <property type="component" value="Unassembled WGS sequence"/>
</dbReference>
<dbReference type="InterPro" id="IPR052345">
    <property type="entry name" value="Rad_response_metalloprotease"/>
</dbReference>
<feature type="domain" description="IrrE N-terminal-like" evidence="1">
    <location>
        <begin position="54"/>
        <end position="162"/>
    </location>
</feature>
<dbReference type="RefSeq" id="WP_404674553.1">
    <property type="nucleotide sequence ID" value="NZ_JBJDOT010000002.1"/>
</dbReference>
<gene>
    <name evidence="2" type="ORF">ACI2JU_01720</name>
</gene>
<keyword evidence="3" id="KW-1185">Reference proteome</keyword>
<name>A0ABW8KUL2_9GAMM</name>
<accession>A0ABW8KUL2</accession>